<dbReference type="GO" id="GO:0005886">
    <property type="term" value="C:plasma membrane"/>
    <property type="evidence" value="ECO:0007669"/>
    <property type="project" value="TreeGrafter"/>
</dbReference>
<feature type="transmembrane region" description="Helical" evidence="1">
    <location>
        <begin position="7"/>
        <end position="25"/>
    </location>
</feature>
<dbReference type="Pfam" id="PF04085">
    <property type="entry name" value="MreC"/>
    <property type="match status" value="1"/>
</dbReference>
<dbReference type="InterPro" id="IPR055342">
    <property type="entry name" value="MreC_beta-barrel_core"/>
</dbReference>
<evidence type="ECO:0000259" key="2">
    <source>
        <dbReference type="Pfam" id="PF04085"/>
    </source>
</evidence>
<dbReference type="InterPro" id="IPR007221">
    <property type="entry name" value="MreC"/>
</dbReference>
<evidence type="ECO:0000256" key="1">
    <source>
        <dbReference type="SAM" id="Phobius"/>
    </source>
</evidence>
<dbReference type="RefSeq" id="WP_131186562.1">
    <property type="nucleotide sequence ID" value="NZ_QPGR01000006.1"/>
</dbReference>
<evidence type="ECO:0000313" key="4">
    <source>
        <dbReference type="Proteomes" id="UP000292583"/>
    </source>
</evidence>
<dbReference type="Proteomes" id="UP000292583">
    <property type="component" value="Unassembled WGS sequence"/>
</dbReference>
<dbReference type="NCBIfam" id="NF010507">
    <property type="entry name" value="PRK13922.10-6"/>
    <property type="match status" value="1"/>
</dbReference>
<protein>
    <submittedName>
        <fullName evidence="3">Rod shape-determining protein MreC</fullName>
    </submittedName>
</protein>
<dbReference type="Gene3D" id="2.40.10.350">
    <property type="entry name" value="Rod shape-determining protein MreC, domain 2"/>
    <property type="match status" value="1"/>
</dbReference>
<organism evidence="3 4">
    <name type="scientific">Campylobacter novaezeelandiae</name>
    <dbReference type="NCBI Taxonomy" id="2267891"/>
    <lineage>
        <taxon>Bacteria</taxon>
        <taxon>Pseudomonadati</taxon>
        <taxon>Campylobacterota</taxon>
        <taxon>Epsilonproteobacteria</taxon>
        <taxon>Campylobacterales</taxon>
        <taxon>Campylobacteraceae</taxon>
        <taxon>Campylobacter</taxon>
    </lineage>
</organism>
<keyword evidence="4" id="KW-1185">Reference proteome</keyword>
<comment type="caution">
    <text evidence="3">The sequence shown here is derived from an EMBL/GenBank/DDBJ whole genome shotgun (WGS) entry which is preliminary data.</text>
</comment>
<evidence type="ECO:0000313" key="3">
    <source>
        <dbReference type="EMBL" id="TBR81279.1"/>
    </source>
</evidence>
<dbReference type="OrthoDB" id="5372414at2"/>
<dbReference type="InterPro" id="IPR042175">
    <property type="entry name" value="Cell/Rod_MreC_2"/>
</dbReference>
<proteinExistence type="predicted"/>
<accession>A0A4V2JQJ4</accession>
<dbReference type="EMBL" id="QPGR01000006">
    <property type="protein sequence ID" value="TBR81279.1"/>
    <property type="molecule type" value="Genomic_DNA"/>
</dbReference>
<keyword evidence="1" id="KW-1133">Transmembrane helix</keyword>
<reference evidence="3 4" key="1">
    <citation type="submission" date="2018-07" db="EMBL/GenBank/DDBJ databases">
        <title>Campylobacter zealandensis sp. nov., isolated from birds and water in New Zealand.</title>
        <authorList>
            <person name="Wilkinson D.A."/>
            <person name="Biggs P.J."/>
            <person name="French N.P."/>
            <person name="Midwinter A.C."/>
        </authorList>
    </citation>
    <scope>NUCLEOTIDE SEQUENCE [LARGE SCALE GENOMIC DNA]</scope>
    <source>
        <strain evidence="3 4">B423b</strain>
    </source>
</reference>
<dbReference type="GO" id="GO:0008360">
    <property type="term" value="P:regulation of cell shape"/>
    <property type="evidence" value="ECO:0007669"/>
    <property type="project" value="InterPro"/>
</dbReference>
<keyword evidence="1" id="KW-0472">Membrane</keyword>
<name>A0A4V2JQJ4_9BACT</name>
<gene>
    <name evidence="3" type="ORF">DU473_04110</name>
</gene>
<keyword evidence="1" id="KW-0812">Transmembrane</keyword>
<dbReference type="AlphaFoldDB" id="A0A4V2JQJ4"/>
<dbReference type="PANTHER" id="PTHR34138">
    <property type="entry name" value="CELL SHAPE-DETERMINING PROTEIN MREC"/>
    <property type="match status" value="1"/>
</dbReference>
<dbReference type="PANTHER" id="PTHR34138:SF1">
    <property type="entry name" value="CELL SHAPE-DETERMINING PROTEIN MREC"/>
    <property type="match status" value="1"/>
</dbReference>
<sequence length="249" mass="28723">MKSRIRYILILAFLVFISFYYGGVIKKNILWINDVIIGNFYNLKEYIYNNISKHFNQAEQISYLKKRNQELENSSILATTFANELNRLLEDRNSTQYFPRISLVRAISYVQINDYKRVWLDLVKNHENKNRGLIYKGFTAGISINKDGRVMALLQGDDQCVFSIYIGKDKAPGLIQGRNGKIYVNFIPKWAKIKIGDEILTSGLDGIFFAGIPVGVITKINDEDMYQSAEIDPYAKINIPAYFYIVDNL</sequence>
<feature type="domain" description="Rod shape-determining protein MreC beta-barrel core" evidence="2">
    <location>
        <begin position="152"/>
        <end position="246"/>
    </location>
</feature>